<keyword evidence="1" id="KW-0812">Transmembrane</keyword>
<evidence type="ECO:0000313" key="3">
    <source>
        <dbReference type="Proteomes" id="UP000034392"/>
    </source>
</evidence>
<dbReference type="PATRIC" id="fig|1267766.3.peg.2048"/>
<feature type="transmembrane region" description="Helical" evidence="1">
    <location>
        <begin position="77"/>
        <end position="98"/>
    </location>
</feature>
<proteinExistence type="predicted"/>
<dbReference type="STRING" id="1267766.WYH_02026"/>
<keyword evidence="1" id="KW-0472">Membrane</keyword>
<evidence type="ECO:0000313" key="2">
    <source>
        <dbReference type="EMBL" id="AKH43060.1"/>
    </source>
</evidence>
<sequence length="108" mass="12093">MHMGMSARGRKITSQFGHADIGVSRYFALYLAQAGWVALGLYLYSQAIWPSTCTPHGLVEIYMCSGQLADNRGWVEAALMTWLWTTPLLLALAGMELLRRMGILRSDR</sequence>
<gene>
    <name evidence="2" type="ORF">WYH_02026</name>
</gene>
<keyword evidence="3" id="KW-1185">Reference proteome</keyword>
<keyword evidence="1" id="KW-1133">Transmembrane helix</keyword>
<reference evidence="2" key="1">
    <citation type="submission" date="2015-05" db="EMBL/GenBank/DDBJ databases">
        <title>The complete genome of Altererythrobacter atlanticus strain 26DY36.</title>
        <authorList>
            <person name="Wu Y.-H."/>
            <person name="Cheng H."/>
            <person name="Wu X.-W."/>
        </authorList>
    </citation>
    <scope>NUCLEOTIDE SEQUENCE [LARGE SCALE GENOMIC DNA]</scope>
    <source>
        <strain evidence="2">26DY36</strain>
    </source>
</reference>
<protein>
    <submittedName>
        <fullName evidence="2">Uncharacterized protein</fullName>
    </submittedName>
</protein>
<dbReference type="AlphaFoldDB" id="A0A0F7KW98"/>
<dbReference type="EMBL" id="CP011452">
    <property type="protein sequence ID" value="AKH43060.1"/>
    <property type="molecule type" value="Genomic_DNA"/>
</dbReference>
<accession>A0A0F7KW98</accession>
<name>A0A0F7KW98_9SPHN</name>
<dbReference type="Proteomes" id="UP000034392">
    <property type="component" value="Chromosome"/>
</dbReference>
<organism evidence="2 3">
    <name type="scientific">Croceibacterium atlanticum</name>
    <dbReference type="NCBI Taxonomy" id="1267766"/>
    <lineage>
        <taxon>Bacteria</taxon>
        <taxon>Pseudomonadati</taxon>
        <taxon>Pseudomonadota</taxon>
        <taxon>Alphaproteobacteria</taxon>
        <taxon>Sphingomonadales</taxon>
        <taxon>Erythrobacteraceae</taxon>
        <taxon>Croceibacterium</taxon>
    </lineage>
</organism>
<feature type="transmembrane region" description="Helical" evidence="1">
    <location>
        <begin position="21"/>
        <end position="44"/>
    </location>
</feature>
<evidence type="ECO:0000256" key="1">
    <source>
        <dbReference type="SAM" id="Phobius"/>
    </source>
</evidence>
<dbReference type="KEGG" id="aay:WYH_02026"/>